<evidence type="ECO:0000256" key="2">
    <source>
        <dbReference type="PROSITE-ProRule" id="PRU00192"/>
    </source>
</evidence>
<feature type="compositionally biased region" description="Low complexity" evidence="3">
    <location>
        <begin position="646"/>
        <end position="659"/>
    </location>
</feature>
<dbReference type="Proteomes" id="UP000658997">
    <property type="component" value="Unassembled WGS sequence"/>
</dbReference>
<sequence>MPIDLRKALKTDDPKWNKLKQGYKKAETGAWNALTPVGNWTNRTAAKFGAESFWPTELGLECDKAARILRTFTTKGASVEVDATNVAGLSDQNAVIPPSAPKVDANGKKIKDAHKYDNRKTQKVIRKIPPSVLQKAQGLAVFTVFRTGFGFSGASGSGVVLSRLSDGSWSAPSGILVHTIGYGLLIGLDIYDVVLVLRNQKAVDAFKHPRLSLGGELSVACGPVGNGKMLESSIDAAPCWSYSKSKGFYAGLQLDGSIILKRDDENGRFYNSPGIKAEHILSGQLARPAPAAVMPLWQTLYAAEGRPNVMGIDRIPEGATPGDLELTEEDMKEANRYAEQEKQQQQYGTTVAPVGAVHPQSSVPTTASGTAHPTAPGSGAVPSTQPYRDLPPDYELANAPVNAQRVKQSNDAAPAQTYRAPSSNDPPNPFSHPSDRRSEAAASYESAEQEKARLQQQYGASSNVGVTAGSGVGATGGTATTIPSRAQAMYDFHGPEQGDLSFKAGDIIQVTGEEDEMWWHGTLDYRSGIFPSNYFPAFHRPSVIDSRARSRVMFNVRGPTSALTEFLRERGITARNANRFRRREQDAQEQPQAQTQGQSATLDGGRSPASPDAASPSPARARRPLARNSSSMNFDEDDETDDDLPEAASAAAAPVESEAGTSSGRPVRSKGKKRSQTEEVTTEASSRNTTNGKGKKKAKKEDDDDDYNPSKSAAKKGPAPDDWEDAIGLPEASSSRANFSYANRKPGSIAYCGMCKMKFTITQYTKMGEKGPLCHRCGPLYKGPGGDDKATSAPKKKQPRRKLMQDGLRQSFPSLQSYCIDVVSRHIEDVEALGLIGQRNMDAISKSISKNRSLNPKTLQLFLTPGITTLSLYDCSKLDSQSLQSIATFSPNLEHINLQLCGMLDNDAIDVWAKKLPKLKSVELYGPFLVRKEAWHCFFEAAGPRLESFKIRESPRFDLSCAEAMVKHCPNLRELGLAQIGPLDKTMLQPLESYGHQLTYLDVSDPGVSAPGIPPKSLEDDEVVSLLKAVGKNLIYLDVCKNIDLTDRIVTEGIMPHCHKLKTLRLIGCEKMEAATVAGMFTEWTRQGVAGLSDLHLDRMLKLDDSLMEPMLTHSGPDLIELSLNSVDGITDKGLEILANAKNLPKLEVLDLSFVRAVDDDSLDRICKNLPSLKKVSVFGCNRISDFLKFDRVRIIGKEKYAV</sequence>
<accession>A0A8H8TRD9</accession>
<feature type="domain" description="SH3" evidence="4">
    <location>
        <begin position="481"/>
        <end position="540"/>
    </location>
</feature>
<dbReference type="Pfam" id="PF04366">
    <property type="entry name" value="Ysc84"/>
    <property type="match status" value="1"/>
</dbReference>
<dbReference type="PRINTS" id="PR00452">
    <property type="entry name" value="SH3DOMAIN"/>
</dbReference>
<dbReference type="SUPFAM" id="SSF52047">
    <property type="entry name" value="RNI-like"/>
    <property type="match status" value="1"/>
</dbReference>
<protein>
    <submittedName>
        <fullName evidence="5">Related to RAD7 - nucleotide excision repair protein</fullName>
    </submittedName>
</protein>
<reference evidence="5" key="1">
    <citation type="submission" date="2018-08" db="EMBL/GenBank/DDBJ databases">
        <authorList>
            <person name="Guldener U."/>
        </authorList>
    </citation>
    <scope>NUCLEOTIDE SEQUENCE</scope>
    <source>
        <strain evidence="5">UB2</strain>
    </source>
</reference>
<dbReference type="InterPro" id="IPR006553">
    <property type="entry name" value="Leu-rich_rpt_Cys-con_subtyp"/>
</dbReference>
<dbReference type="AlphaFoldDB" id="A0A8H8TRD9"/>
<feature type="compositionally biased region" description="Low complexity" evidence="3">
    <location>
        <begin position="588"/>
        <end position="619"/>
    </location>
</feature>
<evidence type="ECO:0000313" key="5">
    <source>
        <dbReference type="EMBL" id="SYW77370.1"/>
    </source>
</evidence>
<dbReference type="InterPro" id="IPR032675">
    <property type="entry name" value="LRR_dom_sf"/>
</dbReference>
<feature type="region of interest" description="Disordered" evidence="3">
    <location>
        <begin position="574"/>
        <end position="727"/>
    </location>
</feature>
<dbReference type="InterPro" id="IPR056451">
    <property type="entry name" value="Znf_Tbcl_Rhp7"/>
</dbReference>
<dbReference type="InterPro" id="IPR036028">
    <property type="entry name" value="SH3-like_dom_sf"/>
</dbReference>
<dbReference type="InterPro" id="IPR007461">
    <property type="entry name" value="Ysc84_actin-binding"/>
</dbReference>
<dbReference type="PROSITE" id="PS50002">
    <property type="entry name" value="SH3"/>
    <property type="match status" value="1"/>
</dbReference>
<dbReference type="InterPro" id="IPR051702">
    <property type="entry name" value="SH3_domain_YSC84-like"/>
</dbReference>
<feature type="region of interest" description="Disordered" evidence="3">
    <location>
        <begin position="355"/>
        <end position="458"/>
    </location>
</feature>
<gene>
    <name evidence="5" type="ORF">UBRO2_01829</name>
</gene>
<organism evidence="5 6">
    <name type="scientific">Ustilago bromivora</name>
    <dbReference type="NCBI Taxonomy" id="307758"/>
    <lineage>
        <taxon>Eukaryota</taxon>
        <taxon>Fungi</taxon>
        <taxon>Dikarya</taxon>
        <taxon>Basidiomycota</taxon>
        <taxon>Ustilaginomycotina</taxon>
        <taxon>Ustilaginomycetes</taxon>
        <taxon>Ustilaginales</taxon>
        <taxon>Ustilaginaceae</taxon>
        <taxon>Ustilago</taxon>
    </lineage>
</organism>
<dbReference type="SUPFAM" id="SSF50044">
    <property type="entry name" value="SH3-domain"/>
    <property type="match status" value="1"/>
</dbReference>
<evidence type="ECO:0000256" key="1">
    <source>
        <dbReference type="ARBA" id="ARBA00022443"/>
    </source>
</evidence>
<keyword evidence="6" id="KW-1185">Reference proteome</keyword>
<dbReference type="Gene3D" id="3.80.10.10">
    <property type="entry name" value="Ribonuclease Inhibitor"/>
    <property type="match status" value="2"/>
</dbReference>
<dbReference type="SMART" id="SM00367">
    <property type="entry name" value="LRR_CC"/>
    <property type="match status" value="5"/>
</dbReference>
<feature type="compositionally biased region" description="Polar residues" evidence="3">
    <location>
        <begin position="678"/>
        <end position="692"/>
    </location>
</feature>
<evidence type="ECO:0000313" key="6">
    <source>
        <dbReference type="Proteomes" id="UP000658997"/>
    </source>
</evidence>
<feature type="region of interest" description="Disordered" evidence="3">
    <location>
        <begin position="784"/>
        <end position="804"/>
    </location>
</feature>
<keyword evidence="1 2" id="KW-0728">SH3 domain</keyword>
<dbReference type="SMART" id="SM00326">
    <property type="entry name" value="SH3"/>
    <property type="match status" value="1"/>
</dbReference>
<dbReference type="Pfam" id="PF00018">
    <property type="entry name" value="SH3_1"/>
    <property type="match status" value="1"/>
</dbReference>
<feature type="compositionally biased region" description="Polar residues" evidence="3">
    <location>
        <begin position="359"/>
        <end position="371"/>
    </location>
</feature>
<dbReference type="FunFam" id="3.80.10.10:FF:000601">
    <property type="entry name" value="DNA repair protein Rad7, protein"/>
    <property type="match status" value="1"/>
</dbReference>
<dbReference type="PANTHER" id="PTHR15629">
    <property type="entry name" value="SH3YL1 PROTEIN"/>
    <property type="match status" value="1"/>
</dbReference>
<dbReference type="InterPro" id="IPR001452">
    <property type="entry name" value="SH3_domain"/>
</dbReference>
<evidence type="ECO:0000256" key="3">
    <source>
        <dbReference type="SAM" id="MobiDB-lite"/>
    </source>
</evidence>
<feature type="compositionally biased region" description="Acidic residues" evidence="3">
    <location>
        <begin position="634"/>
        <end position="645"/>
    </location>
</feature>
<dbReference type="PANTHER" id="PTHR15629:SF8">
    <property type="entry name" value="DUF500 DOMAIN PROTEIN (AFU_ORTHOLOGUE AFUA_5G07310)"/>
    <property type="match status" value="1"/>
</dbReference>
<dbReference type="CDD" id="cd11524">
    <property type="entry name" value="SYLF"/>
    <property type="match status" value="1"/>
</dbReference>
<dbReference type="EMBL" id="ULHB01000025">
    <property type="protein sequence ID" value="SYW77370.1"/>
    <property type="molecule type" value="Genomic_DNA"/>
</dbReference>
<proteinExistence type="predicted"/>
<comment type="caution">
    <text evidence="5">The sequence shown here is derived from an EMBL/GenBank/DDBJ whole genome shotgun (WGS) entry which is preliminary data.</text>
</comment>
<dbReference type="Gene3D" id="2.30.30.40">
    <property type="entry name" value="SH3 Domains"/>
    <property type="match status" value="1"/>
</dbReference>
<dbReference type="GO" id="GO:0035091">
    <property type="term" value="F:phosphatidylinositol binding"/>
    <property type="evidence" value="ECO:0007669"/>
    <property type="project" value="TreeGrafter"/>
</dbReference>
<evidence type="ECO:0000259" key="4">
    <source>
        <dbReference type="PROSITE" id="PS50002"/>
    </source>
</evidence>
<name>A0A8H8TRD9_9BASI</name>
<dbReference type="Pfam" id="PF23550">
    <property type="entry name" value="zf_Tbcl_Rhp7"/>
    <property type="match status" value="1"/>
</dbReference>